<gene>
    <name evidence="1" type="ORF">NEIELOOT_03172</name>
</gene>
<protein>
    <submittedName>
        <fullName evidence="1">Uncharacterized protein</fullName>
    </submittedName>
</protein>
<dbReference type="EMBL" id="ADBF01000268">
    <property type="protein sequence ID" value="EFE48086.1"/>
    <property type="molecule type" value="Genomic_DNA"/>
</dbReference>
<evidence type="ECO:0000313" key="1">
    <source>
        <dbReference type="EMBL" id="EFE48086.1"/>
    </source>
</evidence>
<proteinExistence type="predicted"/>
<reference evidence="1 2" key="1">
    <citation type="submission" date="2010-02" db="EMBL/GenBank/DDBJ databases">
        <authorList>
            <person name="Weinstock G."/>
            <person name="Sodergren E."/>
            <person name="Clifton S."/>
            <person name="Fulton L."/>
            <person name="Fulton B."/>
            <person name="Courtney L."/>
            <person name="Fronick C."/>
            <person name="Harrison M."/>
            <person name="Strong C."/>
            <person name="Farmer C."/>
            <person name="Delahaunty K."/>
            <person name="Markovic C."/>
            <person name="Hall O."/>
            <person name="Minx P."/>
            <person name="Tomlinson C."/>
            <person name="Mitreva M."/>
            <person name="Nelson J."/>
            <person name="Hou S."/>
            <person name="Wollam A."/>
            <person name="Pepin K.H."/>
            <person name="Johnson M."/>
            <person name="Bhonagiri V."/>
            <person name="Zhang X."/>
            <person name="Suruliraj S."/>
            <person name="Warren W."/>
            <person name="Chinwalla A."/>
            <person name="Mardis E.R."/>
            <person name="Wilson R.K."/>
        </authorList>
    </citation>
    <scope>NUCLEOTIDE SEQUENCE [LARGE SCALE GENOMIC DNA]</scope>
    <source>
        <strain evidence="1 2">ATCC 29315</strain>
    </source>
</reference>
<organism evidence="1 2">
    <name type="scientific">Neisseria elongata subsp. glycolytica ATCC 29315</name>
    <dbReference type="NCBI Taxonomy" id="546263"/>
    <lineage>
        <taxon>Bacteria</taxon>
        <taxon>Pseudomonadati</taxon>
        <taxon>Pseudomonadota</taxon>
        <taxon>Betaproteobacteria</taxon>
        <taxon>Neisseriales</taxon>
        <taxon>Neisseriaceae</taxon>
        <taxon>Neisseria</taxon>
    </lineage>
</organism>
<accession>D4DVQ0</accession>
<evidence type="ECO:0000313" key="2">
    <source>
        <dbReference type="Proteomes" id="UP000005536"/>
    </source>
</evidence>
<dbReference type="AlphaFoldDB" id="D4DVQ0"/>
<dbReference type="Proteomes" id="UP000005536">
    <property type="component" value="Unassembled WGS sequence"/>
</dbReference>
<sequence>MLLYLNISFLKQFDTVLNGPFEMKIIFPDKHVVFSQNLYFSL</sequence>
<comment type="caution">
    <text evidence="1">The sequence shown here is derived from an EMBL/GenBank/DDBJ whole genome shotgun (WGS) entry which is preliminary data.</text>
</comment>
<name>D4DVQ0_NEIEG</name>
<feature type="non-terminal residue" evidence="1">
    <location>
        <position position="42"/>
    </location>
</feature>